<sequence>MGNQLPQFSSDRSSLERRLFFAYSSRCFASLSVLAPHIFDILLLLPFAFSLPAAAQPRDVVFVLLGCRAPMLLRQVGTSQYAVVGSCLVLGLNHGEALLGGIPSRYRIMVEDNLDGTWIMMFMEEETGPAIQDPRVIVFEELPTRDGGPQGAVTTAQRNRGDSKCGRR</sequence>
<organism evidence="2 3">
    <name type="scientific">Phialocephala subalpina</name>
    <dbReference type="NCBI Taxonomy" id="576137"/>
    <lineage>
        <taxon>Eukaryota</taxon>
        <taxon>Fungi</taxon>
        <taxon>Dikarya</taxon>
        <taxon>Ascomycota</taxon>
        <taxon>Pezizomycotina</taxon>
        <taxon>Leotiomycetes</taxon>
        <taxon>Helotiales</taxon>
        <taxon>Mollisiaceae</taxon>
        <taxon>Phialocephala</taxon>
        <taxon>Phialocephala fortinii species complex</taxon>
    </lineage>
</organism>
<feature type="region of interest" description="Disordered" evidence="1">
    <location>
        <begin position="144"/>
        <end position="168"/>
    </location>
</feature>
<protein>
    <submittedName>
        <fullName evidence="2">Uncharacterized protein</fullName>
    </submittedName>
</protein>
<name>A0A1L7XA92_9HELO</name>
<dbReference type="Proteomes" id="UP000184330">
    <property type="component" value="Unassembled WGS sequence"/>
</dbReference>
<feature type="compositionally biased region" description="Basic and acidic residues" evidence="1">
    <location>
        <begin position="159"/>
        <end position="168"/>
    </location>
</feature>
<evidence type="ECO:0000313" key="2">
    <source>
        <dbReference type="EMBL" id="CZR61968.1"/>
    </source>
</evidence>
<dbReference type="OrthoDB" id="2157530at2759"/>
<reference evidence="2 3" key="1">
    <citation type="submission" date="2016-03" db="EMBL/GenBank/DDBJ databases">
        <authorList>
            <person name="Ploux O."/>
        </authorList>
    </citation>
    <scope>NUCLEOTIDE SEQUENCE [LARGE SCALE GENOMIC DNA]</scope>
    <source>
        <strain evidence="2 3">UAMH 11012</strain>
    </source>
</reference>
<proteinExistence type="predicted"/>
<evidence type="ECO:0000313" key="3">
    <source>
        <dbReference type="Proteomes" id="UP000184330"/>
    </source>
</evidence>
<dbReference type="AlphaFoldDB" id="A0A1L7XA92"/>
<accession>A0A1L7XA92</accession>
<evidence type="ECO:0000256" key="1">
    <source>
        <dbReference type="SAM" id="MobiDB-lite"/>
    </source>
</evidence>
<dbReference type="EMBL" id="FJOG01000019">
    <property type="protein sequence ID" value="CZR61968.1"/>
    <property type="molecule type" value="Genomic_DNA"/>
</dbReference>
<gene>
    <name evidence="2" type="ORF">PAC_11865</name>
</gene>
<keyword evidence="3" id="KW-1185">Reference proteome</keyword>